<dbReference type="STRING" id="484498.SAMN05421686_102432"/>
<dbReference type="CDD" id="cd18873">
    <property type="entry name" value="NUDIX_NadM_like"/>
    <property type="match status" value="1"/>
</dbReference>
<dbReference type="Pfam" id="PF00293">
    <property type="entry name" value="NUDIX"/>
    <property type="match status" value="1"/>
</dbReference>
<keyword evidence="3" id="KW-1185">Reference proteome</keyword>
<dbReference type="Pfam" id="PF21906">
    <property type="entry name" value="WHD_NrtR"/>
    <property type="match status" value="1"/>
</dbReference>
<dbReference type="Proteomes" id="UP000185639">
    <property type="component" value="Unassembled WGS sequence"/>
</dbReference>
<reference evidence="3" key="1">
    <citation type="submission" date="2017-01" db="EMBL/GenBank/DDBJ databases">
        <authorList>
            <person name="Varghese N."/>
            <person name="Submissions S."/>
        </authorList>
    </citation>
    <scope>NUCLEOTIDE SEQUENCE [LARGE SCALE GENOMIC DNA]</scope>
    <source>
        <strain evidence="3">DSM 24913</strain>
    </source>
</reference>
<dbReference type="InterPro" id="IPR036390">
    <property type="entry name" value="WH_DNA-bd_sf"/>
</dbReference>
<dbReference type="SUPFAM" id="SSF55811">
    <property type="entry name" value="Nudix"/>
    <property type="match status" value="1"/>
</dbReference>
<dbReference type="GO" id="GO:0003824">
    <property type="term" value="F:catalytic activity"/>
    <property type="evidence" value="ECO:0007669"/>
    <property type="project" value="UniProtKB-ARBA"/>
</dbReference>
<name>A0A1N7KD09_9GAMM</name>
<dbReference type="InterPro" id="IPR036388">
    <property type="entry name" value="WH-like_DNA-bd_sf"/>
</dbReference>
<sequence length="242" mass="27617">MSKSSEQSFLDSYNPKDFDTPIYSVDIAIFTLHEGQLKVLMVERNEYPYKDYWALPGGFVDLKKDSDINATARRKLVSKTGVNAPLLEQVTTVGNAKRDPRHWSITTLYMALIPYAPTSAFIEAVNEARWVPIDETDQLKLAFDHKELLYFARERLKSKTAYTVLPMHVLKRPFSLTQLQKAFELLMDTQLEKKSFRRRILNADLLKEVGEGVPEGGKGRPATLYEPADGSENHLFVRVFGD</sequence>
<dbReference type="Gene3D" id="1.10.10.10">
    <property type="entry name" value="Winged helix-like DNA-binding domain superfamily/Winged helix DNA-binding domain"/>
    <property type="match status" value="1"/>
</dbReference>
<dbReference type="PANTHER" id="PTHR43736">
    <property type="entry name" value="ADP-RIBOSE PYROPHOSPHATASE"/>
    <property type="match status" value="1"/>
</dbReference>
<feature type="domain" description="Nudix hydrolase" evidence="1">
    <location>
        <begin position="22"/>
        <end position="153"/>
    </location>
</feature>
<accession>A0A1N7KD09</accession>
<dbReference type="SUPFAM" id="SSF46785">
    <property type="entry name" value="Winged helix' DNA-binding domain"/>
    <property type="match status" value="1"/>
</dbReference>
<dbReference type="InterPro" id="IPR054105">
    <property type="entry name" value="WHD_NrtR"/>
</dbReference>
<protein>
    <submittedName>
        <fullName evidence="2">ADP-ribose pyrophosphatase YjhB, NUDIX family</fullName>
    </submittedName>
</protein>
<organism evidence="2 3">
    <name type="scientific">Thalassolituus maritimus</name>
    <dbReference type="NCBI Taxonomy" id="484498"/>
    <lineage>
        <taxon>Bacteria</taxon>
        <taxon>Pseudomonadati</taxon>
        <taxon>Pseudomonadota</taxon>
        <taxon>Gammaproteobacteria</taxon>
        <taxon>Oceanospirillales</taxon>
        <taxon>Oceanospirillaceae</taxon>
        <taxon>Thalassolituus</taxon>
    </lineage>
</organism>
<dbReference type="PANTHER" id="PTHR43736:SF4">
    <property type="entry name" value="SLR1690 PROTEIN"/>
    <property type="match status" value="1"/>
</dbReference>
<evidence type="ECO:0000259" key="1">
    <source>
        <dbReference type="PROSITE" id="PS51462"/>
    </source>
</evidence>
<dbReference type="InterPro" id="IPR015797">
    <property type="entry name" value="NUDIX_hydrolase-like_dom_sf"/>
</dbReference>
<dbReference type="AlphaFoldDB" id="A0A1N7KD09"/>
<evidence type="ECO:0000313" key="2">
    <source>
        <dbReference type="EMBL" id="SIS59478.1"/>
    </source>
</evidence>
<dbReference type="RefSeq" id="WP_076514534.1">
    <property type="nucleotide sequence ID" value="NZ_FTOH01000002.1"/>
</dbReference>
<evidence type="ECO:0000313" key="3">
    <source>
        <dbReference type="Proteomes" id="UP000185639"/>
    </source>
</evidence>
<dbReference type="OrthoDB" id="542521at2"/>
<dbReference type="Gene3D" id="3.90.79.10">
    <property type="entry name" value="Nucleoside Triphosphate Pyrophosphohydrolase"/>
    <property type="match status" value="1"/>
</dbReference>
<dbReference type="EMBL" id="FTOH01000002">
    <property type="protein sequence ID" value="SIS59478.1"/>
    <property type="molecule type" value="Genomic_DNA"/>
</dbReference>
<proteinExistence type="predicted"/>
<dbReference type="PROSITE" id="PS51462">
    <property type="entry name" value="NUDIX"/>
    <property type="match status" value="1"/>
</dbReference>
<dbReference type="InterPro" id="IPR000086">
    <property type="entry name" value="NUDIX_hydrolase_dom"/>
</dbReference>
<gene>
    <name evidence="2" type="ORF">SAMN05421686_102432</name>
</gene>